<dbReference type="GO" id="GO:0016020">
    <property type="term" value="C:membrane"/>
    <property type="evidence" value="ECO:0007669"/>
    <property type="project" value="UniProtKB-SubCell"/>
</dbReference>
<proteinExistence type="inferred from homology"/>
<gene>
    <name evidence="7" type="ORF">C5745_18870</name>
</gene>
<dbReference type="GO" id="GO:0015627">
    <property type="term" value="C:type II protein secretion system complex"/>
    <property type="evidence" value="ECO:0007669"/>
    <property type="project" value="TreeGrafter"/>
</dbReference>
<evidence type="ECO:0000256" key="4">
    <source>
        <dbReference type="RuleBase" id="RU004003"/>
    </source>
</evidence>
<keyword evidence="2 5" id="KW-0732">Signal</keyword>
<sequence>MNWKKIIAILYFACCCIHCAIAQQQAEQRYQEVENRLRSLTFMVPGLNEKVKLSVSGVSLQEFVRALAESNGLNINVAPDIDAQIVNNFRDETALNVLLFLSRTYALDIQVIGSIMSISKMQGIEPVPQPKQINITYNASDGSLGYELNNDRLVDVAQVISGTSGRNIVVPVGLQEKTVSGFMAAAPFEVALEKLAFANNLKYNRTQDGVYVFEALIPGEELFINQQKETAVRYRSSMAQQSAGMDGMQQMGAPGGFTVYGQMQQEGKRFTIQAENTPIADLIKRAAQDAEVNYFIYSPIQGQVSANVRDISFEDFLTTIFQTTAYTFRKEKDTYLIGDRKMEGLRDSRIVQLQHRSIDTVLAMIPADWRRDVEIKEFKEQNMLLLSGSSPQIKEIENYIQKLDKLVPMVLIEVTILDIRKGNTVKTGISAGIADSVVATGGSLLGQGIDFTFGAGGVNRFLSQIGRNNSFNLGRVSPNFYLTLKALEENQNVEVRAVPKLSTLNGHQANLSIGSTRYYRTETQNVIPSLQTQTIFTEQFTPVEANMDIDIRPVVSGDDQITLNILVDITDFIGNPPDNAPPPTSTSKFESIVRARNEDMIVLGGIERMENSNTGNGVPVLSRIPVLRWLFSSREKTVSKVVSVVFIKPTIIY</sequence>
<comment type="subcellular location">
    <subcellularLocation>
        <location evidence="1">Membrane</location>
    </subcellularLocation>
</comment>
<evidence type="ECO:0000256" key="1">
    <source>
        <dbReference type="ARBA" id="ARBA00004370"/>
    </source>
</evidence>
<accession>A0A2S9IWT4</accession>
<dbReference type="GO" id="GO:0009306">
    <property type="term" value="P:protein secretion"/>
    <property type="evidence" value="ECO:0007669"/>
    <property type="project" value="InterPro"/>
</dbReference>
<evidence type="ECO:0000256" key="3">
    <source>
        <dbReference type="ARBA" id="ARBA00023136"/>
    </source>
</evidence>
<evidence type="ECO:0000256" key="5">
    <source>
        <dbReference type="SAM" id="SignalP"/>
    </source>
</evidence>
<dbReference type="InterPro" id="IPR001775">
    <property type="entry name" value="GspD/PilQ"/>
</dbReference>
<dbReference type="PANTHER" id="PTHR30332">
    <property type="entry name" value="PROBABLE GENERAL SECRETION PATHWAY PROTEIN D"/>
    <property type="match status" value="1"/>
</dbReference>
<keyword evidence="3" id="KW-0472">Membrane</keyword>
<evidence type="ECO:0000313" key="7">
    <source>
        <dbReference type="EMBL" id="PRD44987.1"/>
    </source>
</evidence>
<feature type="chain" id="PRO_5015423464" evidence="5">
    <location>
        <begin position="23"/>
        <end position="653"/>
    </location>
</feature>
<name>A0A2S9IWT4_9SPHI</name>
<feature type="signal peptide" evidence="5">
    <location>
        <begin position="1"/>
        <end position="22"/>
    </location>
</feature>
<dbReference type="InterPro" id="IPR004846">
    <property type="entry name" value="T2SS/T3SS_dom"/>
</dbReference>
<evidence type="ECO:0000256" key="2">
    <source>
        <dbReference type="ARBA" id="ARBA00022729"/>
    </source>
</evidence>
<dbReference type="AlphaFoldDB" id="A0A2S9IWT4"/>
<reference evidence="7 8" key="1">
    <citation type="submission" date="2018-02" db="EMBL/GenBank/DDBJ databases">
        <title>The draft genome of Sphingobacterium sp. 5JN-11.</title>
        <authorList>
            <person name="Liu L."/>
            <person name="Li L."/>
            <person name="Liang L."/>
            <person name="Zhang X."/>
            <person name="Wang T."/>
        </authorList>
    </citation>
    <scope>NUCLEOTIDE SEQUENCE [LARGE SCALE GENOMIC DNA]</scope>
    <source>
        <strain evidence="7 8">5JN-11</strain>
    </source>
</reference>
<comment type="caution">
    <text evidence="7">The sequence shown here is derived from an EMBL/GenBank/DDBJ whole genome shotgun (WGS) entry which is preliminary data.</text>
</comment>
<feature type="domain" description="Type II/III secretion system secretin-like" evidence="6">
    <location>
        <begin position="486"/>
        <end position="652"/>
    </location>
</feature>
<dbReference type="Gene3D" id="3.55.50.30">
    <property type="match status" value="1"/>
</dbReference>
<evidence type="ECO:0000259" key="6">
    <source>
        <dbReference type="Pfam" id="PF00263"/>
    </source>
</evidence>
<dbReference type="PANTHER" id="PTHR30332:SF24">
    <property type="entry name" value="SECRETIN GSPD-RELATED"/>
    <property type="match status" value="1"/>
</dbReference>
<keyword evidence="8" id="KW-1185">Reference proteome</keyword>
<dbReference type="InterPro" id="IPR050810">
    <property type="entry name" value="Bact_Secretion_Sys_Channel"/>
</dbReference>
<dbReference type="Pfam" id="PF00263">
    <property type="entry name" value="Secretin"/>
    <property type="match status" value="1"/>
</dbReference>
<dbReference type="Gene3D" id="3.30.1370.130">
    <property type="match status" value="1"/>
</dbReference>
<evidence type="ECO:0000313" key="8">
    <source>
        <dbReference type="Proteomes" id="UP000239711"/>
    </source>
</evidence>
<protein>
    <submittedName>
        <fullName evidence="7">General secretion pathway protein GspD</fullName>
    </submittedName>
</protein>
<dbReference type="Proteomes" id="UP000239711">
    <property type="component" value="Unassembled WGS sequence"/>
</dbReference>
<comment type="similarity">
    <text evidence="4">Belongs to the bacterial secretin family.</text>
</comment>
<dbReference type="OrthoDB" id="9816579at2"/>
<dbReference type="PRINTS" id="PR00811">
    <property type="entry name" value="BCTERIALGSPD"/>
</dbReference>
<organism evidence="7 8">
    <name type="scientific">Sphingobacterium haloxyli</name>
    <dbReference type="NCBI Taxonomy" id="2100533"/>
    <lineage>
        <taxon>Bacteria</taxon>
        <taxon>Pseudomonadati</taxon>
        <taxon>Bacteroidota</taxon>
        <taxon>Sphingobacteriia</taxon>
        <taxon>Sphingobacteriales</taxon>
        <taxon>Sphingobacteriaceae</taxon>
        <taxon>Sphingobacterium</taxon>
    </lineage>
</organism>
<dbReference type="EMBL" id="PVBQ01000024">
    <property type="protein sequence ID" value="PRD44987.1"/>
    <property type="molecule type" value="Genomic_DNA"/>
</dbReference>